<proteinExistence type="predicted"/>
<dbReference type="AlphaFoldDB" id="A0A6A4M1Q9"/>
<organism evidence="2 3">
    <name type="scientific">Rhododendron williamsianum</name>
    <dbReference type="NCBI Taxonomy" id="262921"/>
    <lineage>
        <taxon>Eukaryota</taxon>
        <taxon>Viridiplantae</taxon>
        <taxon>Streptophyta</taxon>
        <taxon>Embryophyta</taxon>
        <taxon>Tracheophyta</taxon>
        <taxon>Spermatophyta</taxon>
        <taxon>Magnoliopsida</taxon>
        <taxon>eudicotyledons</taxon>
        <taxon>Gunneridae</taxon>
        <taxon>Pentapetalae</taxon>
        <taxon>asterids</taxon>
        <taxon>Ericales</taxon>
        <taxon>Ericaceae</taxon>
        <taxon>Ericoideae</taxon>
        <taxon>Rhodoreae</taxon>
        <taxon>Rhododendron</taxon>
    </lineage>
</organism>
<dbReference type="Proteomes" id="UP000428333">
    <property type="component" value="Linkage Group LG02"/>
</dbReference>
<evidence type="ECO:0000256" key="1">
    <source>
        <dbReference type="SAM" id="SignalP"/>
    </source>
</evidence>
<evidence type="ECO:0000313" key="3">
    <source>
        <dbReference type="Proteomes" id="UP000428333"/>
    </source>
</evidence>
<comment type="caution">
    <text evidence="2">The sequence shown here is derived from an EMBL/GenBank/DDBJ whole genome shotgun (WGS) entry which is preliminary data.</text>
</comment>
<sequence>MMKINELCTAIALLTLLQLSVPTNAVSQPAEMEVPTPQPWPEQFHALLYMNLSTAQLQISNLYYDWPNRRNVNIFQKQLGVLLYDIEWNNGTTFYYTLGENGTCMIMQFDVGILPPDFLDGANYLGTQVTDGFLCNGISTHVITFEIGELLQDSFTQAPAYCFTSQDKELLSVE</sequence>
<feature type="signal peptide" evidence="1">
    <location>
        <begin position="1"/>
        <end position="25"/>
    </location>
</feature>
<dbReference type="PANTHER" id="PTHR33880">
    <property type="entry name" value="EXPRESSED PROTEIN"/>
    <property type="match status" value="1"/>
</dbReference>
<protein>
    <recommendedName>
        <fullName evidence="4">Secreted protein</fullName>
    </recommendedName>
</protein>
<feature type="non-terminal residue" evidence="2">
    <location>
        <position position="1"/>
    </location>
</feature>
<name>A0A6A4M1Q9_9ERIC</name>
<accession>A0A6A4M1Q9</accession>
<feature type="chain" id="PRO_5025493466" description="Secreted protein" evidence="1">
    <location>
        <begin position="26"/>
        <end position="174"/>
    </location>
</feature>
<evidence type="ECO:0000313" key="2">
    <source>
        <dbReference type="EMBL" id="KAE9464280.1"/>
    </source>
</evidence>
<keyword evidence="3" id="KW-1185">Reference proteome</keyword>
<keyword evidence="1" id="KW-0732">Signal</keyword>
<dbReference type="EMBL" id="QEFC01000337">
    <property type="protein sequence ID" value="KAE9464280.1"/>
    <property type="molecule type" value="Genomic_DNA"/>
</dbReference>
<dbReference type="InterPro" id="IPR038941">
    <property type="entry name" value="At4g14100-like"/>
</dbReference>
<reference evidence="2 3" key="1">
    <citation type="journal article" date="2019" name="Genome Biol. Evol.">
        <title>The Rhododendron genome and chromosomal organization provide insight into shared whole-genome duplications across the heath family (Ericaceae).</title>
        <authorList>
            <person name="Soza V.L."/>
            <person name="Lindsley D."/>
            <person name="Waalkes A."/>
            <person name="Ramage E."/>
            <person name="Patwardhan R.P."/>
            <person name="Burton J.N."/>
            <person name="Adey A."/>
            <person name="Kumar A."/>
            <person name="Qiu R."/>
            <person name="Shendure J."/>
            <person name="Hall B."/>
        </authorList>
    </citation>
    <scope>NUCLEOTIDE SEQUENCE [LARGE SCALE GENOMIC DNA]</scope>
    <source>
        <strain evidence="2">RSF 1966-606</strain>
    </source>
</reference>
<gene>
    <name evidence="2" type="ORF">C3L33_03823</name>
</gene>
<dbReference type="PANTHER" id="PTHR33880:SF12">
    <property type="entry name" value="TRANSFERRING GLYCOSYL GROUPS, PUTATIVE-RELATED"/>
    <property type="match status" value="1"/>
</dbReference>
<dbReference type="OrthoDB" id="406551at2759"/>
<evidence type="ECO:0008006" key="4">
    <source>
        <dbReference type="Google" id="ProtNLM"/>
    </source>
</evidence>